<feature type="region of interest" description="Disordered" evidence="1">
    <location>
        <begin position="405"/>
        <end position="436"/>
    </location>
</feature>
<dbReference type="RefSeq" id="XP_016975733.1">
    <property type="nucleotide sequence ID" value="XM_017120244.1"/>
</dbReference>
<accession>A0A6P4EL40</accession>
<dbReference type="OrthoDB" id="8017601at2759"/>
<feature type="compositionally biased region" description="Basic and acidic residues" evidence="1">
    <location>
        <begin position="427"/>
        <end position="436"/>
    </location>
</feature>
<reference evidence="3" key="1">
    <citation type="submission" date="2025-08" db="UniProtKB">
        <authorList>
            <consortium name="RefSeq"/>
        </authorList>
    </citation>
    <scope>IDENTIFICATION</scope>
</reference>
<dbReference type="RefSeq" id="XP_016975733.2">
    <property type="nucleotide sequence ID" value="XM_017120244.2"/>
</dbReference>
<evidence type="ECO:0000313" key="3">
    <source>
        <dbReference type="RefSeq" id="XP_016975733.1"/>
    </source>
</evidence>
<feature type="signal peptide" evidence="2">
    <location>
        <begin position="1"/>
        <end position="23"/>
    </location>
</feature>
<protein>
    <submittedName>
        <fullName evidence="3">Uncharacterized protein LOC108042113</fullName>
    </submittedName>
</protein>
<gene>
    <name evidence="3" type="primary">LOC108042113</name>
</gene>
<feature type="compositionally biased region" description="Low complexity" evidence="1">
    <location>
        <begin position="405"/>
        <end position="414"/>
    </location>
</feature>
<organism evidence="3">
    <name type="scientific">Drosophila rhopaloa</name>
    <name type="common">Fruit fly</name>
    <dbReference type="NCBI Taxonomy" id="1041015"/>
    <lineage>
        <taxon>Eukaryota</taxon>
        <taxon>Metazoa</taxon>
        <taxon>Ecdysozoa</taxon>
        <taxon>Arthropoda</taxon>
        <taxon>Hexapoda</taxon>
        <taxon>Insecta</taxon>
        <taxon>Pterygota</taxon>
        <taxon>Neoptera</taxon>
        <taxon>Endopterygota</taxon>
        <taxon>Diptera</taxon>
        <taxon>Brachycera</taxon>
        <taxon>Muscomorpha</taxon>
        <taxon>Ephydroidea</taxon>
        <taxon>Drosophilidae</taxon>
        <taxon>Drosophila</taxon>
        <taxon>Sophophora</taxon>
    </lineage>
</organism>
<dbReference type="GeneID" id="108042113"/>
<name>A0A6P4EL40_DRORH</name>
<evidence type="ECO:0000256" key="2">
    <source>
        <dbReference type="SAM" id="SignalP"/>
    </source>
</evidence>
<keyword evidence="2" id="KW-0732">Signal</keyword>
<proteinExistence type="predicted"/>
<feature type="chain" id="PRO_5028380170" evidence="2">
    <location>
        <begin position="24"/>
        <end position="436"/>
    </location>
</feature>
<sequence length="436" mass="47928">MWSLLRLFLGLSVLWGLPQDVIGSCQLETTPTAPLIVTTFGSKQLLSNSGGIHERDEGETIELFCGSGFLFKYSNNEEYTSINQNKVSLSCDSDYFIIPSDGEPLENLVVHCQKGVSQLFESRTSLPNCEGDMTLVLGHDFEEMGTMKSAALCYDIVASRMKYIGYTTFPEKNLILQKTQLGQLNSIGLDIKVNYRKNLIKSISQAEIDAYLVKKEVLSQLFQGRGFQSASLVQDEAVGVQLDGYEAMMTTTWLSALRSGNWKRWVTAMREATRAGVHFDVRLGVSGVLELPLDVGQPCNASRSLVFELTDGGSVPAPAHIWAHVHALESTGGVDDEFVIIGHNSPFFRSDISAELCSSMCNQVSWLKNSLFASLHQFPAYGLVQCCRVEDVASKLDNFPGSFAKESASTSSTPAPDPIPAFVMSQKPERESTELQ</sequence>
<dbReference type="AlphaFoldDB" id="A0A6P4EL40"/>
<evidence type="ECO:0000256" key="1">
    <source>
        <dbReference type="SAM" id="MobiDB-lite"/>
    </source>
</evidence>